<feature type="transmembrane region" description="Helical" evidence="3">
    <location>
        <begin position="374"/>
        <end position="393"/>
    </location>
</feature>
<keyword evidence="3" id="KW-1133">Transmembrane helix</keyword>
<evidence type="ECO:0000256" key="2">
    <source>
        <dbReference type="ARBA" id="ARBA00006727"/>
    </source>
</evidence>
<feature type="transmembrane region" description="Helical" evidence="3">
    <location>
        <begin position="169"/>
        <end position="189"/>
    </location>
</feature>
<dbReference type="PANTHER" id="PTHR11360:SF240">
    <property type="entry name" value="MONOCARBOXYLATE TRANSPORTER (EUROFUNG)-RELATED"/>
    <property type="match status" value="1"/>
</dbReference>
<name>A0A8K0SJ98_9HYPO</name>
<dbReference type="PANTHER" id="PTHR11360">
    <property type="entry name" value="MONOCARBOXYLATE TRANSPORTER"/>
    <property type="match status" value="1"/>
</dbReference>
<keyword evidence="3" id="KW-0472">Membrane</keyword>
<feature type="transmembrane region" description="Helical" evidence="3">
    <location>
        <begin position="405"/>
        <end position="425"/>
    </location>
</feature>
<feature type="transmembrane region" description="Helical" evidence="3">
    <location>
        <begin position="201"/>
        <end position="221"/>
    </location>
</feature>
<dbReference type="GO" id="GO:0022857">
    <property type="term" value="F:transmembrane transporter activity"/>
    <property type="evidence" value="ECO:0007669"/>
    <property type="project" value="InterPro"/>
</dbReference>
<dbReference type="PROSITE" id="PS50850">
    <property type="entry name" value="MFS"/>
    <property type="match status" value="1"/>
</dbReference>
<evidence type="ECO:0000313" key="6">
    <source>
        <dbReference type="Proteomes" id="UP000813444"/>
    </source>
</evidence>
<evidence type="ECO:0000259" key="4">
    <source>
        <dbReference type="PROSITE" id="PS50850"/>
    </source>
</evidence>
<feature type="transmembrane region" description="Helical" evidence="3">
    <location>
        <begin position="308"/>
        <end position="326"/>
    </location>
</feature>
<keyword evidence="6" id="KW-1185">Reference proteome</keyword>
<proteinExistence type="inferred from homology"/>
<evidence type="ECO:0000256" key="3">
    <source>
        <dbReference type="SAM" id="Phobius"/>
    </source>
</evidence>
<feature type="transmembrane region" description="Helical" evidence="3">
    <location>
        <begin position="112"/>
        <end position="131"/>
    </location>
</feature>
<dbReference type="InterPro" id="IPR036259">
    <property type="entry name" value="MFS_trans_sf"/>
</dbReference>
<dbReference type="EMBL" id="JAGPNK010000014">
    <property type="protein sequence ID" value="KAH7309110.1"/>
    <property type="molecule type" value="Genomic_DNA"/>
</dbReference>
<dbReference type="Pfam" id="PF07690">
    <property type="entry name" value="MFS_1"/>
    <property type="match status" value="1"/>
</dbReference>
<feature type="transmembrane region" description="Helical" evidence="3">
    <location>
        <begin position="137"/>
        <end position="157"/>
    </location>
</feature>
<feature type="transmembrane region" description="Helical" evidence="3">
    <location>
        <begin position="242"/>
        <end position="261"/>
    </location>
</feature>
<dbReference type="InterPro" id="IPR050327">
    <property type="entry name" value="Proton-linked_MCT"/>
</dbReference>
<dbReference type="AlphaFoldDB" id="A0A8K0SJ98"/>
<dbReference type="GO" id="GO:0016020">
    <property type="term" value="C:membrane"/>
    <property type="evidence" value="ECO:0007669"/>
    <property type="project" value="UniProtKB-SubCell"/>
</dbReference>
<accession>A0A8K0SJ98</accession>
<comment type="subcellular location">
    <subcellularLocation>
        <location evidence="1">Membrane</location>
        <topology evidence="1">Multi-pass membrane protein</topology>
    </subcellularLocation>
</comment>
<reference evidence="5" key="1">
    <citation type="journal article" date="2021" name="Nat. Commun.">
        <title>Genetic determinants of endophytism in the Arabidopsis root mycobiome.</title>
        <authorList>
            <person name="Mesny F."/>
            <person name="Miyauchi S."/>
            <person name="Thiergart T."/>
            <person name="Pickel B."/>
            <person name="Atanasova L."/>
            <person name="Karlsson M."/>
            <person name="Huettel B."/>
            <person name="Barry K.W."/>
            <person name="Haridas S."/>
            <person name="Chen C."/>
            <person name="Bauer D."/>
            <person name="Andreopoulos W."/>
            <person name="Pangilinan J."/>
            <person name="LaButti K."/>
            <person name="Riley R."/>
            <person name="Lipzen A."/>
            <person name="Clum A."/>
            <person name="Drula E."/>
            <person name="Henrissat B."/>
            <person name="Kohler A."/>
            <person name="Grigoriev I.V."/>
            <person name="Martin F.M."/>
            <person name="Hacquard S."/>
        </authorList>
    </citation>
    <scope>NUCLEOTIDE SEQUENCE</scope>
    <source>
        <strain evidence="5">MPI-CAGE-CH-0235</strain>
    </source>
</reference>
<organism evidence="5 6">
    <name type="scientific">Stachybotrys elegans</name>
    <dbReference type="NCBI Taxonomy" id="80388"/>
    <lineage>
        <taxon>Eukaryota</taxon>
        <taxon>Fungi</taxon>
        <taxon>Dikarya</taxon>
        <taxon>Ascomycota</taxon>
        <taxon>Pezizomycotina</taxon>
        <taxon>Sordariomycetes</taxon>
        <taxon>Hypocreomycetidae</taxon>
        <taxon>Hypocreales</taxon>
        <taxon>Stachybotryaceae</taxon>
        <taxon>Stachybotrys</taxon>
    </lineage>
</organism>
<dbReference type="Gene3D" id="1.20.1250.20">
    <property type="entry name" value="MFS general substrate transporter like domains"/>
    <property type="match status" value="1"/>
</dbReference>
<dbReference type="InterPro" id="IPR020846">
    <property type="entry name" value="MFS_dom"/>
</dbReference>
<feature type="transmembrane region" description="Helical" evidence="3">
    <location>
        <begin position="338"/>
        <end position="362"/>
    </location>
</feature>
<comment type="caution">
    <text evidence="5">The sequence shown here is derived from an EMBL/GenBank/DDBJ whole genome shotgun (WGS) entry which is preliminary data.</text>
</comment>
<feature type="transmembrane region" description="Helical" evidence="3">
    <location>
        <begin position="85"/>
        <end position="105"/>
    </location>
</feature>
<evidence type="ECO:0000256" key="1">
    <source>
        <dbReference type="ARBA" id="ARBA00004141"/>
    </source>
</evidence>
<dbReference type="InterPro" id="IPR011701">
    <property type="entry name" value="MFS"/>
</dbReference>
<evidence type="ECO:0000313" key="5">
    <source>
        <dbReference type="EMBL" id="KAH7309110.1"/>
    </source>
</evidence>
<keyword evidence="3" id="KW-0812">Transmembrane</keyword>
<sequence>MSIRSQDRQPDERGNSNNVAVLENMLSVDADEEDYEEGGMAAWLTVLGAWCALLPPMGILNTHAVLQAWVMEHQLQGLPESQVGWIFSCFSFFIYFCGAQVGPIFDAHDIRFLTIPGSIGIVLCLIFTSLSTEYYQFLLAFGVLGGISSSLLFYPALAAIGHWFHKRRAFTTGLACTAGGLGGIVFPTIVLQLAPRIGFGWTLRVIAFISIGLLIVANPTPRKRLPNNKRGGSLFDFASLKELHFGITTIAVWLIEFAVFVPYTYIVSYALQNGFPMERAYVLNALLNAGAVPGRALPGYVADRFGSFNTMCITSLVCAASIWTLWLTAGDDQVRITAFAVLFGFWSGAAISLTPVCISRVCRIEDYGKRNGTAFCVSSIGVLIGVPVAGAIVDASGGDYTGLVVFAGAIYTAAFIAFVVARGVVGGWKFGLV</sequence>
<feature type="domain" description="Major facilitator superfamily (MFS) profile" evidence="4">
    <location>
        <begin position="41"/>
        <end position="425"/>
    </location>
</feature>
<dbReference type="SUPFAM" id="SSF103473">
    <property type="entry name" value="MFS general substrate transporter"/>
    <property type="match status" value="1"/>
</dbReference>
<dbReference type="OrthoDB" id="410267at2759"/>
<feature type="transmembrane region" description="Helical" evidence="3">
    <location>
        <begin position="41"/>
        <end position="65"/>
    </location>
</feature>
<protein>
    <submittedName>
        <fullName evidence="5">Riboflavin transporter MCH5</fullName>
    </submittedName>
</protein>
<comment type="similarity">
    <text evidence="2">Belongs to the major facilitator superfamily. Monocarboxylate porter (TC 2.A.1.13) family.</text>
</comment>
<dbReference type="Proteomes" id="UP000813444">
    <property type="component" value="Unassembled WGS sequence"/>
</dbReference>
<gene>
    <name evidence="5" type="ORF">B0I35DRAFT_482842</name>
</gene>